<comment type="caution">
    <text evidence="1">The sequence shown here is derived from an EMBL/GenBank/DDBJ whole genome shotgun (WGS) entry which is preliminary data.</text>
</comment>
<dbReference type="EMBL" id="JNCA01000021">
    <property type="protein sequence ID" value="KDN54585.1"/>
    <property type="molecule type" value="Genomic_DNA"/>
</dbReference>
<evidence type="ECO:0000313" key="2">
    <source>
        <dbReference type="Proteomes" id="UP000027064"/>
    </source>
</evidence>
<sequence>MRILSKLEQEICKRILKNSGSNNFIANIIDNDLKGVCIEVKRNPKKAGLIFTINSDLPTSEEKKYIIDKTEELSVFILQVVNLLKMLEKDGYILLLERGSNSKEDNKFGRCVINLPSVEYSFKDDNIISLLCEYTNKEIYSTDEFKRFCENGFVPRDEQRFKKQIKITQTALFVAISALLFNVGYNLFKTTPDSIKINQDQHQNLSMGFYEIKNRLDSIIKNSNIETNTKVLETMSSKLDSINTQLKKINTPLPHESFRVVHRKR</sequence>
<dbReference type="Proteomes" id="UP000027064">
    <property type="component" value="Unassembled WGS sequence"/>
</dbReference>
<dbReference type="RefSeq" id="WP_035660506.1">
    <property type="nucleotide sequence ID" value="NZ_JNCA01000021.1"/>
</dbReference>
<dbReference type="STRING" id="1492738.FEM21_23080"/>
<accession>A0A066WV79</accession>
<reference evidence="1 2" key="1">
    <citation type="submission" date="2014-05" db="EMBL/GenBank/DDBJ databases">
        <title>Genome Sequence of Flavobacterium sp. EM1321.</title>
        <authorList>
            <person name="Shin S.-K."/>
            <person name="Yi H."/>
        </authorList>
    </citation>
    <scope>NUCLEOTIDE SEQUENCE [LARGE SCALE GENOMIC DNA]</scope>
    <source>
        <strain evidence="1 2">EM1321</strain>
    </source>
</reference>
<gene>
    <name evidence="1" type="ORF">FEM21_23080</name>
</gene>
<keyword evidence="2" id="KW-1185">Reference proteome</keyword>
<protein>
    <submittedName>
        <fullName evidence="1">Uncharacterized protein</fullName>
    </submittedName>
</protein>
<dbReference type="PATRIC" id="fig|1492738.3.peg.2295"/>
<organism evidence="1 2">
    <name type="scientific">Flavobacterium seoulense</name>
    <dbReference type="NCBI Taxonomy" id="1492738"/>
    <lineage>
        <taxon>Bacteria</taxon>
        <taxon>Pseudomonadati</taxon>
        <taxon>Bacteroidota</taxon>
        <taxon>Flavobacteriia</taxon>
        <taxon>Flavobacteriales</taxon>
        <taxon>Flavobacteriaceae</taxon>
        <taxon>Flavobacterium</taxon>
    </lineage>
</organism>
<dbReference type="AlphaFoldDB" id="A0A066WV79"/>
<evidence type="ECO:0000313" key="1">
    <source>
        <dbReference type="EMBL" id="KDN54585.1"/>
    </source>
</evidence>
<proteinExistence type="predicted"/>
<dbReference type="OrthoDB" id="9908254at2"/>
<name>A0A066WV79_9FLAO</name>